<dbReference type="GO" id="GO:0005576">
    <property type="term" value="C:extracellular region"/>
    <property type="evidence" value="ECO:0007669"/>
    <property type="project" value="UniProtKB-SubCell"/>
</dbReference>
<evidence type="ECO:0000256" key="1">
    <source>
        <dbReference type="ARBA" id="ARBA00004613"/>
    </source>
</evidence>
<dbReference type="SMART" id="SM00280">
    <property type="entry name" value="KAZAL"/>
    <property type="match status" value="4"/>
</dbReference>
<name>A0A9P0N2N3_SPOLI</name>
<feature type="region of interest" description="Disordered" evidence="4">
    <location>
        <begin position="196"/>
        <end position="228"/>
    </location>
</feature>
<feature type="domain" description="Kazal-like" evidence="6">
    <location>
        <begin position="74"/>
        <end position="129"/>
    </location>
</feature>
<comment type="subcellular location">
    <subcellularLocation>
        <location evidence="1">Secreted</location>
    </subcellularLocation>
</comment>
<protein>
    <recommendedName>
        <fullName evidence="6">Kazal-like domain-containing protein</fullName>
    </recommendedName>
</protein>
<dbReference type="Pfam" id="PF00050">
    <property type="entry name" value="Kazal_1"/>
    <property type="match status" value="3"/>
</dbReference>
<dbReference type="EMBL" id="LR824550">
    <property type="protein sequence ID" value="CAH1639308.1"/>
    <property type="molecule type" value="Genomic_DNA"/>
</dbReference>
<dbReference type="InterPro" id="IPR002350">
    <property type="entry name" value="Kazal_dom"/>
</dbReference>
<feature type="domain" description="Kazal-like" evidence="6">
    <location>
        <begin position="227"/>
        <end position="276"/>
    </location>
</feature>
<dbReference type="Pfam" id="PF07648">
    <property type="entry name" value="Kazal_2"/>
    <property type="match status" value="1"/>
</dbReference>
<dbReference type="PROSITE" id="PS00282">
    <property type="entry name" value="KAZAL_1"/>
    <property type="match status" value="2"/>
</dbReference>
<gene>
    <name evidence="7" type="ORF">SPLIT_LOCUS4665</name>
</gene>
<keyword evidence="5" id="KW-0732">Signal</keyword>
<feature type="chain" id="PRO_5040492115" description="Kazal-like domain-containing protein" evidence="5">
    <location>
        <begin position="24"/>
        <end position="309"/>
    </location>
</feature>
<feature type="domain" description="Kazal-like" evidence="6">
    <location>
        <begin position="138"/>
        <end position="189"/>
    </location>
</feature>
<evidence type="ECO:0000256" key="2">
    <source>
        <dbReference type="ARBA" id="ARBA00022525"/>
    </source>
</evidence>
<dbReference type="Proteomes" id="UP001153321">
    <property type="component" value="Chromosome 19"/>
</dbReference>
<dbReference type="PANTHER" id="PTHR21179">
    <property type="entry name" value="SERINE-TYPE ENDOPEPTIDASE INHIBITOR"/>
    <property type="match status" value="1"/>
</dbReference>
<keyword evidence="8" id="KW-1185">Reference proteome</keyword>
<dbReference type="Gene3D" id="3.30.60.30">
    <property type="match status" value="4"/>
</dbReference>
<accession>A0A9P0N2N3</accession>
<proteinExistence type="predicted"/>
<feature type="domain" description="Kazal-like" evidence="6">
    <location>
        <begin position="19"/>
        <end position="65"/>
    </location>
</feature>
<feature type="signal peptide" evidence="5">
    <location>
        <begin position="1"/>
        <end position="23"/>
    </location>
</feature>
<dbReference type="PROSITE" id="PS51465">
    <property type="entry name" value="KAZAL_2"/>
    <property type="match status" value="4"/>
</dbReference>
<dbReference type="CDD" id="cd00104">
    <property type="entry name" value="KAZAL_FS"/>
    <property type="match status" value="4"/>
</dbReference>
<sequence length="309" mass="33967">MYLTVGIIITASVLLAVLPGNNSSCTSFSALADPCGCTISKENFDPICGSDGGTYLNECFLECEKTISHTDIKVNHKGVCQPDSRCSCHARYEPVCATNGVTYSNECVLECNRKKDSSISINHKGECPGGGHSRLISRTVLKTCTCNPASGPICATNGITYPNYCVMRCDSEALDDKSIDFDHWGVCISTSREQQNYKDPKNCKGKQSNGNDNRDDPNEHVNMKEPQDSKGRCTCAAVHKPVCATDHNTYANVCVLHCHAKKDSSIKFLKMGDCSGSDPRLVTRYGGDDSILRMLHFRRAHHRRNNNQR</sequence>
<dbReference type="SUPFAM" id="SSF100895">
    <property type="entry name" value="Kazal-type serine protease inhibitors"/>
    <property type="match status" value="4"/>
</dbReference>
<evidence type="ECO:0000259" key="6">
    <source>
        <dbReference type="PROSITE" id="PS51465"/>
    </source>
</evidence>
<evidence type="ECO:0000256" key="4">
    <source>
        <dbReference type="SAM" id="MobiDB-lite"/>
    </source>
</evidence>
<evidence type="ECO:0000313" key="7">
    <source>
        <dbReference type="EMBL" id="CAH1639308.1"/>
    </source>
</evidence>
<organism evidence="7 8">
    <name type="scientific">Spodoptera littoralis</name>
    <name type="common">Egyptian cotton leafworm</name>
    <dbReference type="NCBI Taxonomy" id="7109"/>
    <lineage>
        <taxon>Eukaryota</taxon>
        <taxon>Metazoa</taxon>
        <taxon>Ecdysozoa</taxon>
        <taxon>Arthropoda</taxon>
        <taxon>Hexapoda</taxon>
        <taxon>Insecta</taxon>
        <taxon>Pterygota</taxon>
        <taxon>Neoptera</taxon>
        <taxon>Endopterygota</taxon>
        <taxon>Lepidoptera</taxon>
        <taxon>Glossata</taxon>
        <taxon>Ditrysia</taxon>
        <taxon>Noctuoidea</taxon>
        <taxon>Noctuidae</taxon>
        <taxon>Amphipyrinae</taxon>
        <taxon>Spodoptera</taxon>
    </lineage>
</organism>
<reference evidence="7" key="1">
    <citation type="submission" date="2022-02" db="EMBL/GenBank/DDBJ databases">
        <authorList>
            <person name="King R."/>
        </authorList>
    </citation>
    <scope>NUCLEOTIDE SEQUENCE</scope>
</reference>
<dbReference type="InterPro" id="IPR036058">
    <property type="entry name" value="Kazal_dom_sf"/>
</dbReference>
<dbReference type="AlphaFoldDB" id="A0A9P0N2N3"/>
<dbReference type="PANTHER" id="PTHR21179:SF0">
    <property type="entry name" value="SERINE PROTEASE INHIBITOR KAZAL-TYPE 4"/>
    <property type="match status" value="1"/>
</dbReference>
<evidence type="ECO:0000256" key="5">
    <source>
        <dbReference type="SAM" id="SignalP"/>
    </source>
</evidence>
<keyword evidence="3" id="KW-1015">Disulfide bond</keyword>
<evidence type="ECO:0000256" key="3">
    <source>
        <dbReference type="ARBA" id="ARBA00023157"/>
    </source>
</evidence>
<dbReference type="InterPro" id="IPR039932">
    <property type="entry name" value="Spink4-like"/>
</dbReference>
<keyword evidence="2" id="KW-0964">Secreted</keyword>
<dbReference type="GO" id="GO:0004867">
    <property type="term" value="F:serine-type endopeptidase inhibitor activity"/>
    <property type="evidence" value="ECO:0007669"/>
    <property type="project" value="InterPro"/>
</dbReference>
<feature type="compositionally biased region" description="Basic and acidic residues" evidence="4">
    <location>
        <begin position="212"/>
        <end position="228"/>
    </location>
</feature>
<evidence type="ECO:0000313" key="8">
    <source>
        <dbReference type="Proteomes" id="UP001153321"/>
    </source>
</evidence>